<reference evidence="1" key="2">
    <citation type="submission" date="2012-05" db="EMBL/GenBank/DDBJ databases">
        <title>The Genome Annotation of Fusarium oxysporum PHW808.</title>
        <authorList>
            <consortium name="The Broad Institute Genomics Platform"/>
            <person name="Ma L.-J."/>
            <person name="Corby-Kistler H."/>
            <person name="Broz K."/>
            <person name="Gale L.R."/>
            <person name="Jonkers W."/>
            <person name="O'Donnell K."/>
            <person name="Ploetz R."/>
            <person name="Steinberg C."/>
            <person name="Schwartz D.C."/>
            <person name="VanEtten H."/>
            <person name="Zhou S."/>
            <person name="Young S.K."/>
            <person name="Zeng Q."/>
            <person name="Gargeya S."/>
            <person name="Fitzgerald M."/>
            <person name="Abouelleil A."/>
            <person name="Alvarado L."/>
            <person name="Chapman S.B."/>
            <person name="Gainer-Dewar J."/>
            <person name="Goldberg J."/>
            <person name="Griggs A."/>
            <person name="Gujja S."/>
            <person name="Hansen M."/>
            <person name="Howarth C."/>
            <person name="Imamovic A."/>
            <person name="Ireland A."/>
            <person name="Larimer J."/>
            <person name="McCowan C."/>
            <person name="Murphy C."/>
            <person name="Pearson M."/>
            <person name="Poon T.W."/>
            <person name="Priest M."/>
            <person name="Roberts A."/>
            <person name="Saif S."/>
            <person name="Shea T."/>
            <person name="Sykes S."/>
            <person name="Wortman J."/>
            <person name="Nusbaum C."/>
            <person name="Birren B."/>
        </authorList>
    </citation>
    <scope>NUCLEOTIDE SEQUENCE</scope>
    <source>
        <strain evidence="1">54008</strain>
    </source>
</reference>
<name>X0IA50_FUSOX</name>
<dbReference type="EMBL" id="JH658907">
    <property type="protein sequence ID" value="EXL70144.1"/>
    <property type="molecule type" value="Genomic_DNA"/>
</dbReference>
<proteinExistence type="predicted"/>
<dbReference type="Proteomes" id="UP000030676">
    <property type="component" value="Unassembled WGS sequence"/>
</dbReference>
<organism evidence="1">
    <name type="scientific">Fusarium oxysporum f. sp. conglutinans race 2 54008</name>
    <dbReference type="NCBI Taxonomy" id="1089457"/>
    <lineage>
        <taxon>Eukaryota</taxon>
        <taxon>Fungi</taxon>
        <taxon>Dikarya</taxon>
        <taxon>Ascomycota</taxon>
        <taxon>Pezizomycotina</taxon>
        <taxon>Sordariomycetes</taxon>
        <taxon>Hypocreomycetidae</taxon>
        <taxon>Hypocreales</taxon>
        <taxon>Nectriaceae</taxon>
        <taxon>Fusarium</taxon>
        <taxon>Fusarium oxysporum species complex</taxon>
    </lineage>
</organism>
<accession>X0IA50</accession>
<dbReference type="AlphaFoldDB" id="X0IA50"/>
<dbReference type="PANTHER" id="PTHR47655:SF3">
    <property type="entry name" value="ZN(II)2CYS6 TRANSCRIPTION FACTOR (EUROFUNG)"/>
    <property type="match status" value="1"/>
</dbReference>
<dbReference type="PANTHER" id="PTHR47655">
    <property type="entry name" value="QUINIC ACID UTILIZATION ACTIVATOR"/>
    <property type="match status" value="1"/>
</dbReference>
<reference evidence="1" key="1">
    <citation type="submission" date="2011-11" db="EMBL/GenBank/DDBJ databases">
        <title>The Genome Sequence of Fusarium oxysporum PHW808.</title>
        <authorList>
            <consortium name="The Broad Institute Genome Sequencing Platform"/>
            <person name="Ma L.-J."/>
            <person name="Gale L.R."/>
            <person name="Schwartz D.C."/>
            <person name="Zhou S."/>
            <person name="Corby-Kistler H."/>
            <person name="Young S.K."/>
            <person name="Zeng Q."/>
            <person name="Gargeya S."/>
            <person name="Fitzgerald M."/>
            <person name="Haas B."/>
            <person name="Abouelleil A."/>
            <person name="Alvarado L."/>
            <person name="Arachchi H.M."/>
            <person name="Berlin A."/>
            <person name="Brown A."/>
            <person name="Chapman S.B."/>
            <person name="Chen Z."/>
            <person name="Dunbar C."/>
            <person name="Freedman E."/>
            <person name="Gearin G."/>
            <person name="Goldberg J."/>
            <person name="Griggs A."/>
            <person name="Gujja S."/>
            <person name="Heiman D."/>
            <person name="Howarth C."/>
            <person name="Larson L."/>
            <person name="Lui A."/>
            <person name="MacDonald P.J.P."/>
            <person name="Montmayeur A."/>
            <person name="Murphy C."/>
            <person name="Neiman D."/>
            <person name="Pearson M."/>
            <person name="Priest M."/>
            <person name="Roberts A."/>
            <person name="Saif S."/>
            <person name="Shea T."/>
            <person name="Shenoy N."/>
            <person name="Sisk P."/>
            <person name="Stolte C."/>
            <person name="Sykes S."/>
            <person name="Wortman J."/>
            <person name="Nusbaum C."/>
            <person name="Birren B."/>
        </authorList>
    </citation>
    <scope>NUCLEOTIDE SEQUENCE [LARGE SCALE GENOMIC DNA]</scope>
    <source>
        <strain evidence="1">54008</strain>
    </source>
</reference>
<evidence type="ECO:0008006" key="2">
    <source>
        <dbReference type="Google" id="ProtNLM"/>
    </source>
</evidence>
<dbReference type="OrthoDB" id="5054257at2759"/>
<dbReference type="HOGENOM" id="CLU_041953_0_1_1"/>
<sequence length="309" mass="34720">MEQCDGEFPCMRCKNDSLICTAAARKKTEYKELPGGYAEVLETAQHSLIATIHKLYEMVRKGQTWELGEPDINDQGLPVAQSIALKLGCIRPERDVDHLVHSVIPESKGDLLRLGHQLEEYSEKCRSQQQQQELVIERRLQMQQQEEVTDTQPSVYNQRERASSSEPVYSDFETYYSKQACSANTMAVSPRSLTTGFDFQFSPPPPEMNTSPPSNLNSLSWTVTPSVYPNDLTMAFSQQASMMQCGMLNKRLAESETGIIKSQGRSGLNLCAMMDMVMGEQVIYSGYDDGLMQQGPLDEEDPYSCIIPE</sequence>
<dbReference type="InterPro" id="IPR052783">
    <property type="entry name" value="Metabolic/Drug-Res_Regulator"/>
</dbReference>
<evidence type="ECO:0000313" key="1">
    <source>
        <dbReference type="EMBL" id="EXL70144.1"/>
    </source>
</evidence>
<gene>
    <name evidence="1" type="ORF">FOPG_13974</name>
</gene>
<protein>
    <recommendedName>
        <fullName evidence="2">Zn(2)-C6 fungal-type domain-containing protein</fullName>
    </recommendedName>
</protein>